<dbReference type="PANTHER" id="PTHR45586">
    <property type="entry name" value="TPR REPEAT-CONTAINING PROTEIN PA4667"/>
    <property type="match status" value="1"/>
</dbReference>
<organism evidence="4 5">
    <name type="scientific">Endozoicomonas lisbonensis</name>
    <dbReference type="NCBI Taxonomy" id="3120522"/>
    <lineage>
        <taxon>Bacteria</taxon>
        <taxon>Pseudomonadati</taxon>
        <taxon>Pseudomonadota</taxon>
        <taxon>Gammaproteobacteria</taxon>
        <taxon>Oceanospirillales</taxon>
        <taxon>Endozoicomonadaceae</taxon>
        <taxon>Endozoicomonas</taxon>
    </lineage>
</organism>
<dbReference type="InterPro" id="IPR011990">
    <property type="entry name" value="TPR-like_helical_dom_sf"/>
</dbReference>
<gene>
    <name evidence="4" type="ORF">V5J35_000516</name>
</gene>
<proteinExistence type="predicted"/>
<keyword evidence="5" id="KW-1185">Reference proteome</keyword>
<dbReference type="InterPro" id="IPR013360">
    <property type="entry name" value="Pilus_4_PilW"/>
</dbReference>
<accession>A0ABV2SDY9</accession>
<dbReference type="Gene3D" id="1.25.40.10">
    <property type="entry name" value="Tetratricopeptide repeat domain"/>
    <property type="match status" value="1"/>
</dbReference>
<dbReference type="SUPFAM" id="SSF48452">
    <property type="entry name" value="TPR-like"/>
    <property type="match status" value="1"/>
</dbReference>
<comment type="caution">
    <text evidence="4">The sequence shown here is derived from an EMBL/GenBank/DDBJ whole genome shotgun (WGS) entry which is preliminary data.</text>
</comment>
<feature type="repeat" description="TPR" evidence="3">
    <location>
        <begin position="52"/>
        <end position="85"/>
    </location>
</feature>
<reference evidence="4 5" key="1">
    <citation type="submission" date="2024-06" db="EMBL/GenBank/DDBJ databases">
        <title>Genomic Encyclopedia of Type Strains, Phase V (KMG-V): Genome sequencing to study the core and pangenomes of soil and plant-associated prokaryotes.</title>
        <authorList>
            <person name="Whitman W."/>
        </authorList>
    </citation>
    <scope>NUCLEOTIDE SEQUENCE [LARGE SCALE GENOMIC DNA]</scope>
    <source>
        <strain evidence="4 5">NE40</strain>
    </source>
</reference>
<dbReference type="Pfam" id="PF13432">
    <property type="entry name" value="TPR_16"/>
    <property type="match status" value="2"/>
</dbReference>
<name>A0ABV2SDY9_9GAMM</name>
<dbReference type="NCBIfam" id="TIGR02521">
    <property type="entry name" value="type_IV_pilW"/>
    <property type="match status" value="1"/>
</dbReference>
<dbReference type="InterPro" id="IPR051012">
    <property type="entry name" value="CellSynth/LPSAsmb/PSIAsmb"/>
</dbReference>
<keyword evidence="2 3" id="KW-0802">TPR repeat</keyword>
<evidence type="ECO:0000313" key="4">
    <source>
        <dbReference type="EMBL" id="MET4755324.1"/>
    </source>
</evidence>
<dbReference type="EMBL" id="JBEWTB010000002">
    <property type="protein sequence ID" value="MET4755324.1"/>
    <property type="molecule type" value="Genomic_DNA"/>
</dbReference>
<dbReference type="Proteomes" id="UP001549366">
    <property type="component" value="Unassembled WGS sequence"/>
</dbReference>
<keyword evidence="1" id="KW-0677">Repeat</keyword>
<evidence type="ECO:0000256" key="2">
    <source>
        <dbReference type="ARBA" id="ARBA00022803"/>
    </source>
</evidence>
<dbReference type="InterPro" id="IPR019734">
    <property type="entry name" value="TPR_rpt"/>
</dbReference>
<dbReference type="SMART" id="SM00028">
    <property type="entry name" value="TPR"/>
    <property type="match status" value="4"/>
</dbReference>
<evidence type="ECO:0000256" key="3">
    <source>
        <dbReference type="PROSITE-ProRule" id="PRU00339"/>
    </source>
</evidence>
<feature type="repeat" description="TPR" evidence="3">
    <location>
        <begin position="156"/>
        <end position="189"/>
    </location>
</feature>
<evidence type="ECO:0000256" key="1">
    <source>
        <dbReference type="ARBA" id="ARBA00022737"/>
    </source>
</evidence>
<sequence>MCAALTGSTNNQGSDMAAKRKLCSAFMFALLSMMLSGCVSTGGRPTDENQAVRSYIDLARGYVQQGYTENAIKPLNRALELRPGSPDVHAMFALVYQLQGEDKLAEQSFRKALSLSSGSAEIHNNYGAFLFSQNRLSEAYRQFTLAGDDVRYSQRSRVFENMGRVALQQGRRSLARQNFEKSLKLNANLPRSRLELASLLYEQGESLLAWEHYQTFVTLSSQNERSLQLGIRLARANGDNNAAARYANELQRYYSSPETGRDTRSRSSYDY</sequence>
<protein>
    <submittedName>
        <fullName evidence="4">Type IV pilus assembly protein PilF</fullName>
    </submittedName>
</protein>
<dbReference type="PROSITE" id="PS50005">
    <property type="entry name" value="TPR"/>
    <property type="match status" value="2"/>
</dbReference>
<dbReference type="PANTHER" id="PTHR45586:SF1">
    <property type="entry name" value="LIPOPOLYSACCHARIDE ASSEMBLY PROTEIN B"/>
    <property type="match status" value="1"/>
</dbReference>
<evidence type="ECO:0000313" key="5">
    <source>
        <dbReference type="Proteomes" id="UP001549366"/>
    </source>
</evidence>